<keyword evidence="12" id="KW-1185">Reference proteome</keyword>
<reference evidence="11" key="2">
    <citation type="submission" date="2025-09" db="UniProtKB">
        <authorList>
            <consortium name="Ensembl"/>
        </authorList>
    </citation>
    <scope>IDENTIFICATION</scope>
</reference>
<evidence type="ECO:0000256" key="3">
    <source>
        <dbReference type="ARBA" id="ARBA00004630"/>
    </source>
</evidence>
<evidence type="ECO:0000313" key="12">
    <source>
        <dbReference type="Proteomes" id="UP000265020"/>
    </source>
</evidence>
<feature type="region of interest" description="Disordered" evidence="8">
    <location>
        <begin position="1"/>
        <end position="103"/>
    </location>
</feature>
<evidence type="ECO:0000256" key="9">
    <source>
        <dbReference type="SAM" id="Phobius"/>
    </source>
</evidence>
<dbReference type="GO" id="GO:0098574">
    <property type="term" value="C:cytoplasmic side of lysosomal membrane"/>
    <property type="evidence" value="ECO:0007669"/>
    <property type="project" value="TreeGrafter"/>
</dbReference>
<feature type="compositionally biased region" description="Pro residues" evidence="8">
    <location>
        <begin position="36"/>
        <end position="45"/>
    </location>
</feature>
<dbReference type="PANTHER" id="PTHR23292">
    <property type="entry name" value="LIPOPOLYSACCHARIDE-INDUCED TUMOR NECROSIS FACTOR-ALPHA FACTOR"/>
    <property type="match status" value="1"/>
</dbReference>
<evidence type="ECO:0000256" key="2">
    <source>
        <dbReference type="ARBA" id="ARBA00004414"/>
    </source>
</evidence>
<evidence type="ECO:0000256" key="6">
    <source>
        <dbReference type="ARBA" id="ARBA00022833"/>
    </source>
</evidence>
<dbReference type="PROSITE" id="PS51837">
    <property type="entry name" value="LITAF"/>
    <property type="match status" value="1"/>
</dbReference>
<dbReference type="Pfam" id="PF10601">
    <property type="entry name" value="zf-LITAF-like"/>
    <property type="match status" value="1"/>
</dbReference>
<dbReference type="OMA" id="QFTITEI"/>
<dbReference type="STRING" id="28743.ENSCVAP00000014117"/>
<evidence type="ECO:0000256" key="5">
    <source>
        <dbReference type="ARBA" id="ARBA00022723"/>
    </source>
</evidence>
<keyword evidence="6" id="KW-0862">Zinc</keyword>
<dbReference type="PANTHER" id="PTHR23292:SF45">
    <property type="entry name" value="LIPOPOLYSACCHARIDE-INDUCED TUMOR NECROSIS FACTOR-ALPHA FACTOR HOMOLOG"/>
    <property type="match status" value="1"/>
</dbReference>
<organism evidence="11 12">
    <name type="scientific">Cyprinodon variegatus</name>
    <name type="common">Sheepshead minnow</name>
    <dbReference type="NCBI Taxonomy" id="28743"/>
    <lineage>
        <taxon>Eukaryota</taxon>
        <taxon>Metazoa</taxon>
        <taxon>Chordata</taxon>
        <taxon>Craniata</taxon>
        <taxon>Vertebrata</taxon>
        <taxon>Euteleostomi</taxon>
        <taxon>Actinopterygii</taxon>
        <taxon>Neopterygii</taxon>
        <taxon>Teleostei</taxon>
        <taxon>Neoteleostei</taxon>
        <taxon>Acanthomorphata</taxon>
        <taxon>Ovalentaria</taxon>
        <taxon>Atherinomorphae</taxon>
        <taxon>Cyprinodontiformes</taxon>
        <taxon>Cyprinodontidae</taxon>
        <taxon>Cyprinodon</taxon>
    </lineage>
</organism>
<feature type="region of interest" description="Disordered" evidence="8">
    <location>
        <begin position="122"/>
        <end position="147"/>
    </location>
</feature>
<evidence type="ECO:0000256" key="7">
    <source>
        <dbReference type="ARBA" id="ARBA00023136"/>
    </source>
</evidence>
<evidence type="ECO:0000256" key="8">
    <source>
        <dbReference type="SAM" id="MobiDB-lite"/>
    </source>
</evidence>
<dbReference type="GO" id="GO:0008270">
    <property type="term" value="F:zinc ion binding"/>
    <property type="evidence" value="ECO:0007669"/>
    <property type="project" value="TreeGrafter"/>
</dbReference>
<evidence type="ECO:0000313" key="11">
    <source>
        <dbReference type="Ensembl" id="ENSCVAP00000014117.1"/>
    </source>
</evidence>
<accession>A0A3Q2D6L8</accession>
<name>A0A3Q2D6L8_CYPVA</name>
<dbReference type="GO" id="GO:0005634">
    <property type="term" value="C:nucleus"/>
    <property type="evidence" value="ECO:0007669"/>
    <property type="project" value="TreeGrafter"/>
</dbReference>
<keyword evidence="5" id="KW-0479">Metal-binding</keyword>
<dbReference type="GO" id="GO:0098560">
    <property type="term" value="C:cytoplasmic side of late endosome membrane"/>
    <property type="evidence" value="ECO:0007669"/>
    <property type="project" value="TreeGrafter"/>
</dbReference>
<dbReference type="GeneTree" id="ENSGT00940000167543"/>
<dbReference type="AlphaFoldDB" id="A0A3Q2D6L8"/>
<comment type="subcellular location">
    <subcellularLocation>
        <location evidence="1">Endosome membrane</location>
        <topology evidence="1">Peripheral membrane protein</topology>
        <orientation evidence="1">Cytoplasmic side</orientation>
    </subcellularLocation>
    <subcellularLocation>
        <location evidence="2">Late endosome membrane</location>
    </subcellularLocation>
    <subcellularLocation>
        <location evidence="3">Lysosome membrane</location>
        <topology evidence="3">Peripheral membrane protein</topology>
        <orientation evidence="3">Cytoplasmic side</orientation>
    </subcellularLocation>
</comment>
<dbReference type="InterPro" id="IPR037519">
    <property type="entry name" value="LITAF_fam"/>
</dbReference>
<dbReference type="Proteomes" id="UP000265020">
    <property type="component" value="Unassembled WGS sequence"/>
</dbReference>
<keyword evidence="9" id="KW-0812">Transmembrane</keyword>
<comment type="similarity">
    <text evidence="4">Belongs to the CDIP1/LITAF family.</text>
</comment>
<evidence type="ECO:0000259" key="10">
    <source>
        <dbReference type="PROSITE" id="PS51837"/>
    </source>
</evidence>
<keyword evidence="9" id="KW-1133">Transmembrane helix</keyword>
<feature type="compositionally biased region" description="Low complexity" evidence="8">
    <location>
        <begin position="71"/>
        <end position="87"/>
    </location>
</feature>
<dbReference type="InterPro" id="IPR006629">
    <property type="entry name" value="LITAF"/>
</dbReference>
<dbReference type="Ensembl" id="ENSCVAT00000021869.1">
    <property type="protein sequence ID" value="ENSCVAP00000014117.1"/>
    <property type="gene ID" value="ENSCVAG00000016687.1"/>
</dbReference>
<evidence type="ECO:0000256" key="4">
    <source>
        <dbReference type="ARBA" id="ARBA00005975"/>
    </source>
</evidence>
<proteinExistence type="inferred from homology"/>
<feature type="domain" description="LITAF" evidence="10">
    <location>
        <begin position="186"/>
        <end position="269"/>
    </location>
</feature>
<feature type="compositionally biased region" description="Basic and acidic residues" evidence="8">
    <location>
        <begin position="17"/>
        <end position="27"/>
    </location>
</feature>
<keyword evidence="7 9" id="KW-0472">Membrane</keyword>
<evidence type="ECO:0000256" key="1">
    <source>
        <dbReference type="ARBA" id="ARBA00004125"/>
    </source>
</evidence>
<protein>
    <submittedName>
        <fullName evidence="11">Cell death-inducing p53-target protein 1 homolog</fullName>
    </submittedName>
</protein>
<reference evidence="11" key="1">
    <citation type="submission" date="2025-08" db="UniProtKB">
        <authorList>
            <consortium name="Ensembl"/>
        </authorList>
    </citation>
    <scope>IDENTIFICATION</scope>
</reference>
<dbReference type="SMART" id="SM00714">
    <property type="entry name" value="LITAF"/>
    <property type="match status" value="1"/>
</dbReference>
<sequence length="270" mass="30781">MEKGEGLPLDSAVVQDIPDKKMGKDEGPPSVEPDIPNSPAPPYPGSPLDSNMVFNLPTPDGQPASESFVSQPDTKQQYPQQQFTQPDAVQYQQSADPPYPQQQFAQPDIQQYPQAFDQQYPQQQFPQPDAQQYQQTDYQQYHQQQFPQPDAQQFQPQYVMPGKQPQPQQQPQVVQIVNQHHVVQPMNQPAMVVQQMPTEHPGTMICPHCRSQVVTVISYKVGCYTWIIVGVLFAFLCWPCCLIPFCCNSCKDVEHSCPQCHNKLYTYERK</sequence>
<feature type="transmembrane region" description="Helical" evidence="9">
    <location>
        <begin position="224"/>
        <end position="246"/>
    </location>
</feature>